<dbReference type="EMBL" id="MU150330">
    <property type="protein sequence ID" value="KAF9458818.1"/>
    <property type="molecule type" value="Genomic_DNA"/>
</dbReference>
<keyword evidence="3" id="KW-1185">Reference proteome</keyword>
<evidence type="ECO:0000313" key="2">
    <source>
        <dbReference type="EMBL" id="KAF9458818.1"/>
    </source>
</evidence>
<dbReference type="Proteomes" id="UP000807353">
    <property type="component" value="Unassembled WGS sequence"/>
</dbReference>
<reference evidence="2" key="1">
    <citation type="submission" date="2020-11" db="EMBL/GenBank/DDBJ databases">
        <authorList>
            <consortium name="DOE Joint Genome Institute"/>
            <person name="Ahrendt S."/>
            <person name="Riley R."/>
            <person name="Andreopoulos W."/>
            <person name="Labutti K."/>
            <person name="Pangilinan J."/>
            <person name="Ruiz-Duenas F.J."/>
            <person name="Barrasa J.M."/>
            <person name="Sanchez-Garcia M."/>
            <person name="Camarero S."/>
            <person name="Miyauchi S."/>
            <person name="Serrano A."/>
            <person name="Linde D."/>
            <person name="Babiker R."/>
            <person name="Drula E."/>
            <person name="Ayuso-Fernandez I."/>
            <person name="Pacheco R."/>
            <person name="Padilla G."/>
            <person name="Ferreira P."/>
            <person name="Barriuso J."/>
            <person name="Kellner H."/>
            <person name="Castanera R."/>
            <person name="Alfaro M."/>
            <person name="Ramirez L."/>
            <person name="Pisabarro A.G."/>
            <person name="Kuo A."/>
            <person name="Tritt A."/>
            <person name="Lipzen A."/>
            <person name="He G."/>
            <person name="Yan M."/>
            <person name="Ng V."/>
            <person name="Cullen D."/>
            <person name="Martin F."/>
            <person name="Rosso M.-N."/>
            <person name="Henrissat B."/>
            <person name="Hibbett D."/>
            <person name="Martinez A.T."/>
            <person name="Grigoriev I.V."/>
        </authorList>
    </citation>
    <scope>NUCLEOTIDE SEQUENCE</scope>
    <source>
        <strain evidence="2">CBS 247.69</strain>
    </source>
</reference>
<protein>
    <recommendedName>
        <fullName evidence="1">DUF6570 domain-containing protein</fullName>
    </recommendedName>
</protein>
<sequence length="187" mass="20756">MAFESPVTKVYNVLPPPREDLDEVLAILFTGPCQPSPDDLKRTPLLVRRNPVKKALEWLKLNHIGYSDIEISAKNLSQYPEDVPPVSIMWRESLTNTIKESVSLNDKGEEDGIIEGDCPFVVHGLTGGEMSAKSIEALKGIALKHWRSGKKVLRVGHSANPCKSYNNPSLYPQMFPWLFPYGLGGIG</sequence>
<evidence type="ECO:0000313" key="3">
    <source>
        <dbReference type="Proteomes" id="UP000807353"/>
    </source>
</evidence>
<evidence type="ECO:0000259" key="1">
    <source>
        <dbReference type="Pfam" id="PF20209"/>
    </source>
</evidence>
<accession>A0A9P5XXZ9</accession>
<dbReference type="OrthoDB" id="3221862at2759"/>
<dbReference type="AlphaFoldDB" id="A0A9P5XXZ9"/>
<dbReference type="InterPro" id="IPR046700">
    <property type="entry name" value="DUF6570"/>
</dbReference>
<name>A0A9P5XXZ9_9AGAR</name>
<gene>
    <name evidence="2" type="ORF">BDZ94DRAFT_1172861</name>
</gene>
<feature type="domain" description="DUF6570" evidence="1">
    <location>
        <begin position="1"/>
        <end position="76"/>
    </location>
</feature>
<proteinExistence type="predicted"/>
<organism evidence="2 3">
    <name type="scientific">Collybia nuda</name>
    <dbReference type="NCBI Taxonomy" id="64659"/>
    <lineage>
        <taxon>Eukaryota</taxon>
        <taxon>Fungi</taxon>
        <taxon>Dikarya</taxon>
        <taxon>Basidiomycota</taxon>
        <taxon>Agaricomycotina</taxon>
        <taxon>Agaricomycetes</taxon>
        <taxon>Agaricomycetidae</taxon>
        <taxon>Agaricales</taxon>
        <taxon>Tricholomatineae</taxon>
        <taxon>Clitocybaceae</taxon>
        <taxon>Collybia</taxon>
    </lineage>
</organism>
<feature type="non-terminal residue" evidence="2">
    <location>
        <position position="187"/>
    </location>
</feature>
<comment type="caution">
    <text evidence="2">The sequence shown here is derived from an EMBL/GenBank/DDBJ whole genome shotgun (WGS) entry which is preliminary data.</text>
</comment>
<dbReference type="Pfam" id="PF20209">
    <property type="entry name" value="DUF6570"/>
    <property type="match status" value="1"/>
</dbReference>